<feature type="transmembrane region" description="Helical" evidence="3">
    <location>
        <begin position="1637"/>
        <end position="1658"/>
    </location>
</feature>
<dbReference type="InterPro" id="IPR056823">
    <property type="entry name" value="TEN-like_YD-shell"/>
</dbReference>
<evidence type="ECO:0000313" key="6">
    <source>
        <dbReference type="Proteomes" id="UP000294682"/>
    </source>
</evidence>
<feature type="region of interest" description="Disordered" evidence="2">
    <location>
        <begin position="1700"/>
        <end position="1720"/>
    </location>
</feature>
<keyword evidence="3" id="KW-0472">Membrane</keyword>
<evidence type="ECO:0000256" key="2">
    <source>
        <dbReference type="SAM" id="MobiDB-lite"/>
    </source>
</evidence>
<accession>A0A9X8UH89</accession>
<dbReference type="Pfam" id="PF25023">
    <property type="entry name" value="TEN_YD-shell"/>
    <property type="match status" value="2"/>
</dbReference>
<keyword evidence="3" id="KW-1133">Transmembrane helix</keyword>
<organism evidence="5 6">
    <name type="scientific">Harryflintia acetispora</name>
    <dbReference type="NCBI Taxonomy" id="1849041"/>
    <lineage>
        <taxon>Bacteria</taxon>
        <taxon>Bacillati</taxon>
        <taxon>Bacillota</taxon>
        <taxon>Clostridia</taxon>
        <taxon>Eubacteriales</taxon>
        <taxon>Oscillospiraceae</taxon>
        <taxon>Harryflintia</taxon>
    </lineage>
</organism>
<evidence type="ECO:0000259" key="4">
    <source>
        <dbReference type="Pfam" id="PF25023"/>
    </source>
</evidence>
<dbReference type="NCBIfam" id="TIGR03696">
    <property type="entry name" value="Rhs_assc_core"/>
    <property type="match status" value="1"/>
</dbReference>
<dbReference type="InterPro" id="IPR031325">
    <property type="entry name" value="RHS_repeat"/>
</dbReference>
<evidence type="ECO:0000256" key="1">
    <source>
        <dbReference type="ARBA" id="ARBA00022737"/>
    </source>
</evidence>
<keyword evidence="3" id="KW-0812">Transmembrane</keyword>
<dbReference type="Pfam" id="PF05593">
    <property type="entry name" value="RHS_repeat"/>
    <property type="match status" value="2"/>
</dbReference>
<dbReference type="NCBIfam" id="TIGR01643">
    <property type="entry name" value="YD_repeat_2x"/>
    <property type="match status" value="4"/>
</dbReference>
<name>A0A9X8UH89_9FIRM</name>
<sequence>MENKQEKNEMEVRLPLGDESKLAAAGLARGAITRGEITQPGGGGSSSQEDQQEPQKYPLSPFSLNRDETEHIGLGSGNLNLTVTDFVLPGKNGFDLKLTRTYNSMMANVTDLTIKFESVERYTWSLKFKFKGEDDRTGEMDTYSVSAKDPTVGYASEQDAADAAEEWIRENNFRESNVVEVEVNGRRREVIVRSALKDKEINTSRKTSSIPVSDLRPNDYLTDTYRLGLGWGFDFPSIESVKEAVKKNRVKYYYYFHSGDGGVYPFKPDELFSTRKAMALKGHELGDFTLYQEAARTFSVEYKDGRKAYFEGTQLSSMVDRFGNRISFDFQDSGMTITDTMGRKLTLQKGNITDGYTLTWTLPDKSTIVYTVKTTTKAGQTFPVLASVKDQAGRVTSYTYANYPTNLGNEYKKGYLHKSIYSNTDLDAGVDIYYHPLTDVTYPTGAKSRYVYEFLDGRDRYAPEGSNATGIDGMLLLRQRMDYESSQQKNLELYQYGVTFDTDQNEVPLYISSATMTAGERTDKYFFEVYSAPATRQETFLSGSQTKLYERIIDKADLFRKSLPQKQTEKWYQGGNVLTRVNQWDYEPTGDVKSETRPLAGTTTITYDPTYYLMTAKEYKKDGNTTIREEYTLSADKKQVTMKKVFEKSGSGAFALKEATQYQYDGSHNLTLERQYLNLNLAASAGDRVTRYSYHSNGVYLTKKWVAGLKDAWGAAQKDVSESYEYDACGRVTVKIDGEGRQTRYQYDGLGRVVQETRPSGYQRRTGYLDAQNRLIETDELGHQKRYDYTPLGKIAAVYTLSPDVLQASYAYDNRDRLITESAYSTAGTATTSYRYDHYDRVLEKKITGPGLPEYKEIYSYHDAYQNAYSMESKTVAGAGASSPDVTSVTLRDVLGRVVEEKTGSSAVRYGYDFLDNKIWQTDPRDGVQTAWWSYDWAGRVLTETRQEPSKKVVARTVYDALGQKKSFTDFRGNPTSYTYDLAGRLLEQVAKLSDGMNAVTRYSYDAAGNVTRQDVLAAGGKYRTTRYTYDAENRVVDTIVNDGQTETRTRNVYDAIGNKLAVYTGMLGGSLSGAAKTSYTYDKLGNVLSMTDPMGNAPNPQQKERRTEWYRYDQYGKIIGKTDRNGYVTEYRYDVLGRVLSETVRDPDGREPALVQSFSYYKNGQKQSEENGELRSVFTYDNRGSLASQTETCKRGKVNLVVKSYAYDGSGNRQSFTLSKDGVQQLELGYGYDRQNRLSEVKRGGQVIAAYQYDENGNRVSLSHPQSGLATTYAYNAGNLVTSLVNKSGNVVRSSFSYEYAPDGNQVKKVSQVAGKQKATSYVYDLLGRLTEEKVADRETISYAYDRFSNRRTMTVTKADGKAVMSSYEYDLRNRLLKEVKKDKTSEETYVYRYDFNGNQLQRLWEKFETGKGRTEPGRVSFAKKKAGEVVICERRAYNGLGQLTSLYQDGEVTKYRYRPDGLRLCKEKADGTETSHIWDGSEMVAEYQASGTVIARYLRGLGLIARELDGQQEYYLHNAHGDVVQRTDRYGTPLKSYDYDAFGNEEKPEELDHSPWRYCGEYLDLEAQNYYLRARYYEPRTGRFTQQDSVAYTTAKLPNGTEVVDPLSLNLYTYCGNNPVMFADPSGNFAIVDDLAYLGVGIGLIVLAGIAAVLTLSSTGSLRSAWNQGVSNFTNNAKALWQWAQKLWDDANKKINSLKSSGATTPASPDPDDPNSKRDWETIKEKYLEKKLKEQDIDPHTLKQEYLGKKAQISRYDIRIDKSTGQLGIFDKKGNLVEITSYFIK</sequence>
<keyword evidence="6" id="KW-1185">Reference proteome</keyword>
<dbReference type="Proteomes" id="UP000294682">
    <property type="component" value="Unassembled WGS sequence"/>
</dbReference>
<feature type="compositionally biased region" description="Polar residues" evidence="2">
    <location>
        <begin position="1700"/>
        <end position="1709"/>
    </location>
</feature>
<feature type="domain" description="Teneurin-like YD-shell" evidence="4">
    <location>
        <begin position="1360"/>
        <end position="1622"/>
    </location>
</feature>
<keyword evidence="1" id="KW-0677">Repeat</keyword>
<dbReference type="Gene3D" id="3.90.930.1">
    <property type="match status" value="1"/>
</dbReference>
<evidence type="ECO:0000313" key="5">
    <source>
        <dbReference type="EMBL" id="TCL41916.1"/>
    </source>
</evidence>
<feature type="region of interest" description="Disordered" evidence="2">
    <location>
        <begin position="31"/>
        <end position="62"/>
    </location>
</feature>
<dbReference type="InterPro" id="IPR022385">
    <property type="entry name" value="Rhs_assc_core"/>
</dbReference>
<protein>
    <submittedName>
        <fullName evidence="5">RHS repeat-associated protein</fullName>
    </submittedName>
</protein>
<proteinExistence type="predicted"/>
<dbReference type="EMBL" id="SLUK01000012">
    <property type="protein sequence ID" value="TCL41916.1"/>
    <property type="molecule type" value="Genomic_DNA"/>
</dbReference>
<dbReference type="Gene3D" id="2.180.10.10">
    <property type="entry name" value="RHS repeat-associated core"/>
    <property type="match status" value="2"/>
</dbReference>
<dbReference type="RefSeq" id="WP_132085131.1">
    <property type="nucleotide sequence ID" value="NZ_SLUK01000012.1"/>
</dbReference>
<dbReference type="InterPro" id="IPR006530">
    <property type="entry name" value="YD"/>
</dbReference>
<comment type="caution">
    <text evidence="5">The sequence shown here is derived from an EMBL/GenBank/DDBJ whole genome shotgun (WGS) entry which is preliminary data.</text>
</comment>
<gene>
    <name evidence="5" type="ORF">EDD78_11286</name>
</gene>
<dbReference type="PANTHER" id="PTHR32305">
    <property type="match status" value="1"/>
</dbReference>
<reference evidence="5 6" key="1">
    <citation type="submission" date="2019-03" db="EMBL/GenBank/DDBJ databases">
        <title>Genomic Encyclopedia of Type Strains, Phase IV (KMG-IV): sequencing the most valuable type-strain genomes for metagenomic binning, comparative biology and taxonomic classification.</title>
        <authorList>
            <person name="Goeker M."/>
        </authorList>
    </citation>
    <scope>NUCLEOTIDE SEQUENCE [LARGE SCALE GENOMIC DNA]</scope>
    <source>
        <strain evidence="5 6">DSM 100433</strain>
    </source>
</reference>
<dbReference type="PANTHER" id="PTHR32305:SF15">
    <property type="entry name" value="PROTEIN RHSA-RELATED"/>
    <property type="match status" value="1"/>
</dbReference>
<feature type="domain" description="Teneurin-like YD-shell" evidence="4">
    <location>
        <begin position="1161"/>
        <end position="1350"/>
    </location>
</feature>
<evidence type="ECO:0000256" key="3">
    <source>
        <dbReference type="SAM" id="Phobius"/>
    </source>
</evidence>
<dbReference type="InterPro" id="IPR050708">
    <property type="entry name" value="T6SS_VgrG/RHS"/>
</dbReference>